<sequence length="447" mass="50154" precursor="true">MQSLKDMGLETSTETREDFVNFKINPSVVVYPRNEKEVVKVVRYAYENRIPIVPWGAGTSLTGAVSCEGCILLDMKHMSNILEINDVDWYVRTQPGVNLEFLNKKLMEKGFFLPPDPASFFLCSVGGAVANSSGGMRGVKYGTFRDWVLSLRVVLPTGEVVQVGEPFRKNRAGYDLVHLFTGSEGTLGVITEIWFRIIPLPKEKMIPIVSFMPDLDSTAGVIQEMRKSGILPEIAEYIDSEVIMALNTQLNAELRESKGGLLMLRVEEHDLEKIKEILGKWHGDVSILNDEEWERLYSLRAQSAIALKAMAKEMYVEDIVVPVSRLMEAVKRLKELERKYQVKMPVIAHIGDGNLHPNILLKDKEIADELFHEVGMIAVELGGSVSGEHGIGVQKAKLMGIQVKRHGGMKVLEIMKGIKDLVDPRGIMNPGKYVELAYNIMKQERNE</sequence>
<accession>A0A088E5K5</accession>
<dbReference type="EMBL" id="CP012174">
    <property type="protein sequence ID" value="AKV78071.1"/>
    <property type="molecule type" value="Genomic_DNA"/>
</dbReference>
<dbReference type="Proteomes" id="UP000029084">
    <property type="component" value="Chromosome"/>
</dbReference>
<evidence type="ECO:0000256" key="6">
    <source>
        <dbReference type="ARBA" id="ARBA00023002"/>
    </source>
</evidence>
<dbReference type="Pfam" id="PF02913">
    <property type="entry name" value="FAD-oxidase_C"/>
    <property type="match status" value="1"/>
</dbReference>
<dbReference type="OrthoDB" id="26910at2157"/>
<dbReference type="PANTHER" id="PTHR11748:SF111">
    <property type="entry name" value="D-LACTATE DEHYDROGENASE, MITOCHONDRIAL-RELATED"/>
    <property type="match status" value="1"/>
</dbReference>
<dbReference type="InterPro" id="IPR016166">
    <property type="entry name" value="FAD-bd_PCMH"/>
</dbReference>
<dbReference type="Proteomes" id="UP000056255">
    <property type="component" value="Chromosome"/>
</dbReference>
<dbReference type="Gene3D" id="3.30.70.2740">
    <property type="match status" value="1"/>
</dbReference>
<evidence type="ECO:0000313" key="12">
    <source>
        <dbReference type="EMBL" id="AKV78071.1"/>
    </source>
</evidence>
<evidence type="ECO:0000313" key="10">
    <source>
        <dbReference type="EMBL" id="AKV73581.1"/>
    </source>
</evidence>
<dbReference type="Gene3D" id="1.10.45.10">
    <property type="entry name" value="Vanillyl-alcohol Oxidase, Chain A, domain 4"/>
    <property type="match status" value="1"/>
</dbReference>
<protein>
    <recommendedName>
        <fullName evidence="7">D-lactate dehydrogenase (cytochrome)</fullName>
        <ecNumber evidence="7">1.1.2.4</ecNumber>
    </recommendedName>
</protein>
<dbReference type="InterPro" id="IPR004113">
    <property type="entry name" value="FAD-bd_oxidored_4_C"/>
</dbReference>
<dbReference type="InterPro" id="IPR006094">
    <property type="entry name" value="Oxid_FAD_bind_N"/>
</dbReference>
<dbReference type="GO" id="GO:0004458">
    <property type="term" value="F:D-lactate dehydrogenase (cytochrome) activity"/>
    <property type="evidence" value="ECO:0007669"/>
    <property type="project" value="UniProtKB-EC"/>
</dbReference>
<dbReference type="Proteomes" id="UP000062398">
    <property type="component" value="Chromosome"/>
</dbReference>
<evidence type="ECO:0000256" key="1">
    <source>
        <dbReference type="ARBA" id="ARBA00001974"/>
    </source>
</evidence>
<dbReference type="Proteomes" id="UP000061362">
    <property type="component" value="Chromosome"/>
</dbReference>
<dbReference type="SUPFAM" id="SSF56176">
    <property type="entry name" value="FAD-binding/transporter-associated domain-like"/>
    <property type="match status" value="1"/>
</dbReference>
<dbReference type="AlphaFoldDB" id="A0A088E5K5"/>
<evidence type="ECO:0000313" key="17">
    <source>
        <dbReference type="Proteomes" id="UP000061362"/>
    </source>
</evidence>
<dbReference type="GO" id="GO:0008720">
    <property type="term" value="F:D-lactate dehydrogenase (NAD+) activity"/>
    <property type="evidence" value="ECO:0007669"/>
    <property type="project" value="TreeGrafter"/>
</dbReference>
<dbReference type="InterPro" id="IPR036318">
    <property type="entry name" value="FAD-bd_PCMH-like_sf"/>
</dbReference>
<name>A0A088E5K5_9CREN</name>
<dbReference type="EC" id="1.1.2.4" evidence="7"/>
<dbReference type="EMBL" id="CP012176">
    <property type="protein sequence ID" value="AKV82562.1"/>
    <property type="molecule type" value="Genomic_DNA"/>
</dbReference>
<dbReference type="EMBL" id="CP012173">
    <property type="protein sequence ID" value="AKV75822.1"/>
    <property type="molecule type" value="Genomic_DNA"/>
</dbReference>
<dbReference type="Proteomes" id="UP000062475">
    <property type="component" value="Chromosome"/>
</dbReference>
<dbReference type="InterPro" id="IPR016164">
    <property type="entry name" value="FAD-linked_Oxase-like_C"/>
</dbReference>
<evidence type="ECO:0000313" key="18">
    <source>
        <dbReference type="Proteomes" id="UP000062398"/>
    </source>
</evidence>
<evidence type="ECO:0000313" key="20">
    <source>
        <dbReference type="Proteomes" id="UP000068832"/>
    </source>
</evidence>
<dbReference type="PANTHER" id="PTHR11748">
    <property type="entry name" value="D-LACTATE DEHYDROGENASE"/>
    <property type="match status" value="1"/>
</dbReference>
<keyword evidence="4" id="KW-0274">FAD</keyword>
<dbReference type="InterPro" id="IPR016169">
    <property type="entry name" value="FAD-bd_PCMH_sub2"/>
</dbReference>
<evidence type="ECO:0000256" key="5">
    <source>
        <dbReference type="ARBA" id="ARBA00022946"/>
    </source>
</evidence>
<evidence type="ECO:0000256" key="7">
    <source>
        <dbReference type="ARBA" id="ARBA00038897"/>
    </source>
</evidence>
<keyword evidence="6 9" id="KW-0560">Oxidoreductase</keyword>
<dbReference type="Proteomes" id="UP000068832">
    <property type="component" value="Chromosome"/>
</dbReference>
<dbReference type="PROSITE" id="PS51387">
    <property type="entry name" value="FAD_PCMH"/>
    <property type="match status" value="1"/>
</dbReference>
<dbReference type="InterPro" id="IPR016171">
    <property type="entry name" value="Vanillyl_alc_oxidase_C-sub2"/>
</dbReference>
<dbReference type="PATRIC" id="fig|43687.5.peg.447"/>
<evidence type="ECO:0000313" key="15">
    <source>
        <dbReference type="Proteomes" id="UP000029084"/>
    </source>
</evidence>
<reference evidence="9 15" key="1">
    <citation type="journal article" date="2014" name="J. Bacteriol.">
        <title>Role of an Archaeal PitA Transporter in the Copper and Arsenic Resistance of Metallosphaera sedula, an Extreme Thermoacidophile.</title>
        <authorList>
            <person name="McCarthy S."/>
            <person name="Ai C."/>
            <person name="Wheaton G."/>
            <person name="Tevatia R."/>
            <person name="Eckrich V."/>
            <person name="Kelly R."/>
            <person name="Blum P."/>
        </authorList>
    </citation>
    <scope>NUCLEOTIDE SEQUENCE [LARGE SCALE GENOMIC DNA]</scope>
    <source>
        <strain evidence="9 15">CuR1</strain>
    </source>
</reference>
<evidence type="ECO:0000256" key="4">
    <source>
        <dbReference type="ARBA" id="ARBA00022827"/>
    </source>
</evidence>
<comment type="similarity">
    <text evidence="2">Belongs to the FAD-binding oxidoreductase/transferase type 4 family.</text>
</comment>
<dbReference type="GO" id="GO:0071949">
    <property type="term" value="F:FAD binding"/>
    <property type="evidence" value="ECO:0007669"/>
    <property type="project" value="InterPro"/>
</dbReference>
<evidence type="ECO:0000313" key="9">
    <source>
        <dbReference type="EMBL" id="AIM26600.1"/>
    </source>
</evidence>
<dbReference type="EMBL" id="CP008822">
    <property type="protein sequence ID" value="AIM26600.1"/>
    <property type="molecule type" value="Genomic_DNA"/>
</dbReference>
<proteinExistence type="inferred from homology"/>
<reference evidence="17 18" key="2">
    <citation type="journal article" date="2015" name="Genome Announc.">
        <title>Complete Genome Sequences of Evolved Arsenate-Resistant Metallosphaera sedula Strains.</title>
        <authorList>
            <person name="Ai C."/>
            <person name="McCarthy S."/>
            <person name="Schackwitz W."/>
            <person name="Martin J."/>
            <person name="Lipzen A."/>
            <person name="Blum P."/>
        </authorList>
    </citation>
    <scope>NUCLEOTIDE SEQUENCE [LARGE SCALE GENOMIC DNA]</scope>
    <source>
        <strain evidence="12 18">ARS120-1</strain>
        <strain evidence="13 17">ARS120-2</strain>
        <strain evidence="10 20">ARS50-1</strain>
        <strain evidence="11 19">ARS50-2</strain>
    </source>
</reference>
<dbReference type="OMA" id="YNEDWMR"/>
<evidence type="ECO:0000256" key="3">
    <source>
        <dbReference type="ARBA" id="ARBA00022630"/>
    </source>
</evidence>
<dbReference type="Pfam" id="PF01565">
    <property type="entry name" value="FAD_binding_4"/>
    <property type="match status" value="1"/>
</dbReference>
<evidence type="ECO:0000313" key="16">
    <source>
        <dbReference type="Proteomes" id="UP000056255"/>
    </source>
</evidence>
<dbReference type="GeneID" id="91754883"/>
<keyword evidence="5" id="KW-0809">Transit peptide</keyword>
<evidence type="ECO:0000313" key="11">
    <source>
        <dbReference type="EMBL" id="AKV75822.1"/>
    </source>
</evidence>
<dbReference type="SUPFAM" id="SSF55103">
    <property type="entry name" value="FAD-linked oxidases, C-terminal domain"/>
    <property type="match status" value="1"/>
</dbReference>
<organism evidence="9 15">
    <name type="scientific">Metallosphaera sedula</name>
    <dbReference type="NCBI Taxonomy" id="43687"/>
    <lineage>
        <taxon>Archaea</taxon>
        <taxon>Thermoproteota</taxon>
        <taxon>Thermoprotei</taxon>
        <taxon>Sulfolobales</taxon>
        <taxon>Sulfolobaceae</taxon>
        <taxon>Metallosphaera</taxon>
    </lineage>
</organism>
<evidence type="ECO:0000313" key="14">
    <source>
        <dbReference type="EMBL" id="AKV82562.1"/>
    </source>
</evidence>
<evidence type="ECO:0000313" key="13">
    <source>
        <dbReference type="EMBL" id="AKV80316.1"/>
    </source>
</evidence>
<dbReference type="Gene3D" id="3.30.465.10">
    <property type="match status" value="1"/>
</dbReference>
<dbReference type="EMBL" id="CP012175">
    <property type="protein sequence ID" value="AKV80316.1"/>
    <property type="molecule type" value="Genomic_DNA"/>
</dbReference>
<evidence type="ECO:0000256" key="2">
    <source>
        <dbReference type="ARBA" id="ARBA00008000"/>
    </source>
</evidence>
<feature type="domain" description="FAD-binding PCMH-type" evidence="8">
    <location>
        <begin position="22"/>
        <end position="200"/>
    </location>
</feature>
<keyword evidence="3" id="KW-0285">Flavoprotein</keyword>
<dbReference type="EMBL" id="CP012172">
    <property type="protein sequence ID" value="AKV73581.1"/>
    <property type="molecule type" value="Genomic_DNA"/>
</dbReference>
<evidence type="ECO:0000259" key="8">
    <source>
        <dbReference type="PROSITE" id="PS51387"/>
    </source>
</evidence>
<gene>
    <name evidence="9" type="ORF">HA72_0436</name>
    <name evidence="10" type="ORF">MsedA_0449</name>
    <name evidence="11" type="ORF">MsedB_0449</name>
    <name evidence="12" type="ORF">MsedC_0448</name>
    <name evidence="13" type="ORF">MsedD_0449</name>
    <name evidence="14" type="ORF">MsedE_0449</name>
</gene>
<dbReference type="GO" id="GO:1903457">
    <property type="term" value="P:lactate catabolic process"/>
    <property type="evidence" value="ECO:0007669"/>
    <property type="project" value="TreeGrafter"/>
</dbReference>
<reference evidence="14 16" key="3">
    <citation type="submission" date="2015-07" db="EMBL/GenBank/DDBJ databases">
        <title>Physiological, transcriptional responses and genome re-sequencing of acid resistant extremely thermoacidophilic Metallosphaera sedula SARC-M1.</title>
        <authorList>
            <person name="Ai C."/>
            <person name="McCarthy S."/>
            <person name="Eckrich V."/>
            <person name="Rudrappa D."/>
            <person name="Qiu G."/>
            <person name="Blum P."/>
        </authorList>
    </citation>
    <scope>NUCLEOTIDE SEQUENCE [LARGE SCALE GENOMIC DNA]</scope>
    <source>
        <strain evidence="14 16">SARC-M1</strain>
    </source>
</reference>
<evidence type="ECO:0000313" key="19">
    <source>
        <dbReference type="Proteomes" id="UP000062475"/>
    </source>
</evidence>
<comment type="cofactor">
    <cofactor evidence="1">
        <name>FAD</name>
        <dbReference type="ChEBI" id="CHEBI:57692"/>
    </cofactor>
</comment>
<dbReference type="RefSeq" id="WP_012020401.1">
    <property type="nucleotide sequence ID" value="NZ_CP008822.1"/>
</dbReference>